<dbReference type="EMBL" id="FOQY01000008">
    <property type="protein sequence ID" value="SFJ37253.1"/>
    <property type="molecule type" value="Genomic_DNA"/>
</dbReference>
<dbReference type="GO" id="GO:0000502">
    <property type="term" value="C:proteasome complex"/>
    <property type="evidence" value="ECO:0007669"/>
    <property type="project" value="UniProtKB-KW"/>
</dbReference>
<dbReference type="GeneID" id="96298684"/>
<dbReference type="InterPro" id="IPR008492">
    <property type="entry name" value="Rv2714-like"/>
</dbReference>
<keyword evidence="1" id="KW-0647">Proteasome</keyword>
<evidence type="ECO:0000313" key="2">
    <source>
        <dbReference type="Proteomes" id="UP000199111"/>
    </source>
</evidence>
<dbReference type="RefSeq" id="WP_093887533.1">
    <property type="nucleotide sequence ID" value="NZ_FOQY01000008.1"/>
</dbReference>
<evidence type="ECO:0000313" key="1">
    <source>
        <dbReference type="EMBL" id="SFJ37253.1"/>
    </source>
</evidence>
<protein>
    <submittedName>
        <fullName evidence="1">Proteasome assembly chaperone (PAC2) family protein</fullName>
    </submittedName>
</protein>
<sequence length="284" mass="31130">MIELEGLPELVDPVLIAAFEGWNDAGEASSGVIAHLEDEWKATPLVSIDPEEYYDFQVTRPIVEMGEGLTRSITWPTTKLSVARPPGVDRDVVLLRGIEPNMRWRAFCEEIVVVCRELGVELAVLLGALLNDSPHTRPVPIVGSATDEGLARAINLELSRYEGPTGIVGVLQHVLGTAGIHAVSLWASVPHYVAQPPNPKATLALLSRMEDLLDIPMPLGDLAEESRAWEHGVDELASQDSEVAEYVKELEERKDAAELPEASGDAIAAEFERYLRRRDRDGDS</sequence>
<reference evidence="2" key="1">
    <citation type="submission" date="2016-10" db="EMBL/GenBank/DDBJ databases">
        <authorList>
            <person name="Varghese N."/>
            <person name="Submissions S."/>
        </authorList>
    </citation>
    <scope>NUCLEOTIDE SEQUENCE [LARGE SCALE GENOMIC DNA]</scope>
    <source>
        <strain evidence="2">CGMCC 4.2126</strain>
    </source>
</reference>
<dbReference type="SUPFAM" id="SSF159659">
    <property type="entry name" value="Cgl1923-like"/>
    <property type="match status" value="1"/>
</dbReference>
<dbReference type="Proteomes" id="UP000199111">
    <property type="component" value="Unassembled WGS sequence"/>
</dbReference>
<name>A0A1I3QSK3_9ACTN</name>
<dbReference type="PIRSF" id="PIRSF028754">
    <property type="entry name" value="UCP028754"/>
    <property type="match status" value="1"/>
</dbReference>
<accession>A0A1I3QSK3</accession>
<proteinExistence type="predicted"/>
<dbReference type="InterPro" id="IPR019151">
    <property type="entry name" value="Proteasome_assmbl_chaperone_2"/>
</dbReference>
<dbReference type="Gene3D" id="3.40.50.10900">
    <property type="entry name" value="PAC-like subunit"/>
    <property type="match status" value="1"/>
</dbReference>
<dbReference type="AlphaFoldDB" id="A0A1I3QSK3"/>
<keyword evidence="2" id="KW-1185">Reference proteome</keyword>
<dbReference type="Pfam" id="PF09754">
    <property type="entry name" value="PAC2"/>
    <property type="match status" value="1"/>
</dbReference>
<dbReference type="InterPro" id="IPR038389">
    <property type="entry name" value="PSMG2_sf"/>
</dbReference>
<gene>
    <name evidence="1" type="ORF">SAMN05216275_108155</name>
</gene>
<organism evidence="1 2">
    <name type="scientific">Streptosporangium canum</name>
    <dbReference type="NCBI Taxonomy" id="324952"/>
    <lineage>
        <taxon>Bacteria</taxon>
        <taxon>Bacillati</taxon>
        <taxon>Actinomycetota</taxon>
        <taxon>Actinomycetes</taxon>
        <taxon>Streptosporangiales</taxon>
        <taxon>Streptosporangiaceae</taxon>
        <taxon>Streptosporangium</taxon>
    </lineage>
</organism>